<sequence>MTNPPDDTPLEVLVRDYIAARTAIEEMKEQQKVELEVLDRSFEVLSAALLERCNALNADSIKTAAGTVSRRVSSRYWSSDWNSM</sequence>
<gene>
    <name evidence="1" type="ORF">UFOVP1642_70</name>
</gene>
<dbReference type="EMBL" id="LR797506">
    <property type="protein sequence ID" value="CAB4221763.1"/>
    <property type="molecule type" value="Genomic_DNA"/>
</dbReference>
<organism evidence="1">
    <name type="scientific">uncultured Caudovirales phage</name>
    <dbReference type="NCBI Taxonomy" id="2100421"/>
    <lineage>
        <taxon>Viruses</taxon>
        <taxon>Duplodnaviria</taxon>
        <taxon>Heunggongvirae</taxon>
        <taxon>Uroviricota</taxon>
        <taxon>Caudoviricetes</taxon>
        <taxon>Peduoviridae</taxon>
        <taxon>Maltschvirus</taxon>
        <taxon>Maltschvirus maltsch</taxon>
    </lineage>
</organism>
<name>A0A6J5T1U6_9CAUD</name>
<protein>
    <submittedName>
        <fullName evidence="1">Uncharacterized protein</fullName>
    </submittedName>
</protein>
<reference evidence="1" key="1">
    <citation type="submission" date="2020-05" db="EMBL/GenBank/DDBJ databases">
        <authorList>
            <person name="Chiriac C."/>
            <person name="Salcher M."/>
            <person name="Ghai R."/>
            <person name="Kavagutti S V."/>
        </authorList>
    </citation>
    <scope>NUCLEOTIDE SEQUENCE</scope>
</reference>
<feature type="non-terminal residue" evidence="1">
    <location>
        <position position="84"/>
    </location>
</feature>
<evidence type="ECO:0000313" key="1">
    <source>
        <dbReference type="EMBL" id="CAB4221763.1"/>
    </source>
</evidence>
<proteinExistence type="predicted"/>
<accession>A0A6J5T1U6</accession>